<sequence>MPSPTGDRAGVRPASVHEREATVRSAVACRQKDGGAGQGGPHQNQEPAKEPVRFLAYEEGTV</sequence>
<dbReference type="AlphaFoldDB" id="A0A5J4LKS1"/>
<gene>
    <name evidence="2" type="ORF">San01_50480</name>
</gene>
<evidence type="ECO:0000313" key="2">
    <source>
        <dbReference type="EMBL" id="GES32561.1"/>
    </source>
</evidence>
<accession>A0A5J4LKS1</accession>
<name>A0A5J4LKS1_9ACTN</name>
<organism evidence="2 3">
    <name type="scientific">Streptomyces angustmyceticus</name>
    <dbReference type="NCBI Taxonomy" id="285578"/>
    <lineage>
        <taxon>Bacteria</taxon>
        <taxon>Bacillati</taxon>
        <taxon>Actinomycetota</taxon>
        <taxon>Actinomycetes</taxon>
        <taxon>Kitasatosporales</taxon>
        <taxon>Streptomycetaceae</taxon>
        <taxon>Streptomyces</taxon>
    </lineage>
</organism>
<protein>
    <submittedName>
        <fullName evidence="2">Uncharacterized protein</fullName>
    </submittedName>
</protein>
<proteinExistence type="predicted"/>
<keyword evidence="3" id="KW-1185">Reference proteome</keyword>
<dbReference type="EMBL" id="BLAG01000014">
    <property type="protein sequence ID" value="GES32561.1"/>
    <property type="molecule type" value="Genomic_DNA"/>
</dbReference>
<evidence type="ECO:0000313" key="3">
    <source>
        <dbReference type="Proteomes" id="UP000325598"/>
    </source>
</evidence>
<reference evidence="2 3" key="1">
    <citation type="submission" date="2019-10" db="EMBL/GenBank/DDBJ databases">
        <title>Whole genome shotgun sequence of Streptomyces angustmyceticus NBRC 3934.</title>
        <authorList>
            <person name="Hosoyama A."/>
            <person name="Ichikawa N."/>
            <person name="Kimura A."/>
            <person name="Kitahashi Y."/>
            <person name="Komaki H."/>
            <person name="Uohara A."/>
        </authorList>
    </citation>
    <scope>NUCLEOTIDE SEQUENCE [LARGE SCALE GENOMIC DNA]</scope>
    <source>
        <strain evidence="2 3">NBRC 3934</strain>
    </source>
</reference>
<feature type="region of interest" description="Disordered" evidence="1">
    <location>
        <begin position="1"/>
        <end position="62"/>
    </location>
</feature>
<comment type="caution">
    <text evidence="2">The sequence shown here is derived from an EMBL/GenBank/DDBJ whole genome shotgun (WGS) entry which is preliminary data.</text>
</comment>
<evidence type="ECO:0000256" key="1">
    <source>
        <dbReference type="SAM" id="MobiDB-lite"/>
    </source>
</evidence>
<dbReference type="Proteomes" id="UP000325598">
    <property type="component" value="Unassembled WGS sequence"/>
</dbReference>